<proteinExistence type="predicted"/>
<feature type="non-terminal residue" evidence="1">
    <location>
        <position position="1"/>
    </location>
</feature>
<accession>X1VLT9</accession>
<reference evidence="1" key="1">
    <citation type="journal article" date="2014" name="Front. Microbiol.">
        <title>High frequency of phylogenetically diverse reductive dehalogenase-homologous genes in deep subseafloor sedimentary metagenomes.</title>
        <authorList>
            <person name="Kawai M."/>
            <person name="Futagami T."/>
            <person name="Toyoda A."/>
            <person name="Takaki Y."/>
            <person name="Nishi S."/>
            <person name="Hori S."/>
            <person name="Arai W."/>
            <person name="Tsubouchi T."/>
            <person name="Morono Y."/>
            <person name="Uchiyama I."/>
            <person name="Ito T."/>
            <person name="Fujiyama A."/>
            <person name="Inagaki F."/>
            <person name="Takami H."/>
        </authorList>
    </citation>
    <scope>NUCLEOTIDE SEQUENCE</scope>
    <source>
        <strain evidence="1">Expedition CK06-06</strain>
    </source>
</reference>
<dbReference type="EMBL" id="BARW01033397">
    <property type="protein sequence ID" value="GAJ09335.1"/>
    <property type="molecule type" value="Genomic_DNA"/>
</dbReference>
<organism evidence="1">
    <name type="scientific">marine sediment metagenome</name>
    <dbReference type="NCBI Taxonomy" id="412755"/>
    <lineage>
        <taxon>unclassified sequences</taxon>
        <taxon>metagenomes</taxon>
        <taxon>ecological metagenomes</taxon>
    </lineage>
</organism>
<comment type="caution">
    <text evidence="1">The sequence shown here is derived from an EMBL/GenBank/DDBJ whole genome shotgun (WGS) entry which is preliminary data.</text>
</comment>
<gene>
    <name evidence="1" type="ORF">S12H4_52614</name>
</gene>
<protein>
    <submittedName>
        <fullName evidence="1">Uncharacterized protein</fullName>
    </submittedName>
</protein>
<evidence type="ECO:0000313" key="1">
    <source>
        <dbReference type="EMBL" id="GAJ09335.1"/>
    </source>
</evidence>
<name>X1VLT9_9ZZZZ</name>
<sequence>QINGAVFISGTEATVKTKIAEAVDIYYRSLFPWIDGLDTVASKNDFITSVSVSDVVQPVLKANGASAESIDFSDVPLGTLPSYLLGQGEMAKSGGVNYV</sequence>
<dbReference type="AlphaFoldDB" id="X1VLT9"/>